<comment type="function">
    <text evidence="1">Accessory subunit of the mitochondrial membrane respiratory chain NADH dehydrogenase (Complex I), that is believed not to be involved in catalysis. Complex I functions in the transfer of electrons from NADH to the respiratory chain. The immediate electron acceptor for the enzyme is believed to be ubiquinone.</text>
</comment>
<feature type="transmembrane region" description="Helical" evidence="12">
    <location>
        <begin position="121"/>
        <end position="139"/>
    </location>
</feature>
<keyword evidence="6 12" id="KW-0812">Transmembrane</keyword>
<keyword evidence="4" id="KW-0813">Transport</keyword>
<dbReference type="GO" id="GO:0022900">
    <property type="term" value="P:electron transport chain"/>
    <property type="evidence" value="ECO:0007669"/>
    <property type="project" value="InterPro"/>
</dbReference>
<dbReference type="AlphaFoldDB" id="A0A6A6U3S7"/>
<evidence type="ECO:0000256" key="10">
    <source>
        <dbReference type="ARBA" id="ARBA00023128"/>
    </source>
</evidence>
<protein>
    <recommendedName>
        <fullName evidence="15">NADH-ubiquinone oxidoreductase B12 subunit</fullName>
    </recommendedName>
</protein>
<keyword evidence="7" id="KW-0999">Mitochondrion inner membrane</keyword>
<evidence type="ECO:0000256" key="11">
    <source>
        <dbReference type="ARBA" id="ARBA00023136"/>
    </source>
</evidence>
<keyword evidence="14" id="KW-1185">Reference proteome</keyword>
<evidence type="ECO:0000256" key="7">
    <source>
        <dbReference type="ARBA" id="ARBA00022792"/>
    </source>
</evidence>
<keyword evidence="8" id="KW-0249">Electron transport</keyword>
<evidence type="ECO:0000256" key="3">
    <source>
        <dbReference type="ARBA" id="ARBA00005667"/>
    </source>
</evidence>
<organism evidence="13 14">
    <name type="scientific">Microthyrium microscopicum</name>
    <dbReference type="NCBI Taxonomy" id="703497"/>
    <lineage>
        <taxon>Eukaryota</taxon>
        <taxon>Fungi</taxon>
        <taxon>Dikarya</taxon>
        <taxon>Ascomycota</taxon>
        <taxon>Pezizomycotina</taxon>
        <taxon>Dothideomycetes</taxon>
        <taxon>Dothideomycetes incertae sedis</taxon>
        <taxon>Microthyriales</taxon>
        <taxon>Microthyriaceae</taxon>
        <taxon>Microthyrium</taxon>
    </lineage>
</organism>
<dbReference type="GO" id="GO:0032981">
    <property type="term" value="P:mitochondrial respiratory chain complex I assembly"/>
    <property type="evidence" value="ECO:0007669"/>
    <property type="project" value="TreeGrafter"/>
</dbReference>
<reference evidence="13" key="1">
    <citation type="journal article" date="2020" name="Stud. Mycol.">
        <title>101 Dothideomycetes genomes: a test case for predicting lifestyles and emergence of pathogens.</title>
        <authorList>
            <person name="Haridas S."/>
            <person name="Albert R."/>
            <person name="Binder M."/>
            <person name="Bloem J."/>
            <person name="Labutti K."/>
            <person name="Salamov A."/>
            <person name="Andreopoulos B."/>
            <person name="Baker S."/>
            <person name="Barry K."/>
            <person name="Bills G."/>
            <person name="Bluhm B."/>
            <person name="Cannon C."/>
            <person name="Castanera R."/>
            <person name="Culley D."/>
            <person name="Daum C."/>
            <person name="Ezra D."/>
            <person name="Gonzalez J."/>
            <person name="Henrissat B."/>
            <person name="Kuo A."/>
            <person name="Liang C."/>
            <person name="Lipzen A."/>
            <person name="Lutzoni F."/>
            <person name="Magnuson J."/>
            <person name="Mondo S."/>
            <person name="Nolan M."/>
            <person name="Ohm R."/>
            <person name="Pangilinan J."/>
            <person name="Park H.-J."/>
            <person name="Ramirez L."/>
            <person name="Alfaro M."/>
            <person name="Sun H."/>
            <person name="Tritt A."/>
            <person name="Yoshinaga Y."/>
            <person name="Zwiers L.-H."/>
            <person name="Turgeon B."/>
            <person name="Goodwin S."/>
            <person name="Spatafora J."/>
            <person name="Crous P."/>
            <person name="Grigoriev I."/>
        </authorList>
    </citation>
    <scope>NUCLEOTIDE SEQUENCE</scope>
    <source>
        <strain evidence="13">CBS 115976</strain>
    </source>
</reference>
<evidence type="ECO:0000256" key="9">
    <source>
        <dbReference type="ARBA" id="ARBA00022989"/>
    </source>
</evidence>
<keyword evidence="5" id="KW-0679">Respiratory chain</keyword>
<evidence type="ECO:0000256" key="1">
    <source>
        <dbReference type="ARBA" id="ARBA00003195"/>
    </source>
</evidence>
<gene>
    <name evidence="13" type="ORF">BT63DRAFT_442398</name>
</gene>
<dbReference type="Pfam" id="PF08122">
    <property type="entry name" value="NDUF_B12"/>
    <property type="match status" value="1"/>
</dbReference>
<dbReference type="EMBL" id="MU004239">
    <property type="protein sequence ID" value="KAF2666087.1"/>
    <property type="molecule type" value="Genomic_DNA"/>
</dbReference>
<evidence type="ECO:0000256" key="8">
    <source>
        <dbReference type="ARBA" id="ARBA00022982"/>
    </source>
</evidence>
<sequence>MSEIKSSRDIWREVGTLFAENSNKPTHLQMEQLMERATGQKIASATGFHLADWKAAGEAAMYKPGGDRPKGLNPIPKLVFLKSWFLGEGGMSPALKGDPWARHEAWRYTGPFNKRELRWRGTFPGLGLATAAFAVYLAYDTFLAPEAEHH</sequence>
<comment type="subcellular location">
    <subcellularLocation>
        <location evidence="2">Mitochondrion inner membrane</location>
        <topology evidence="2">Single-pass membrane protein</topology>
        <orientation evidence="2">Matrix side</orientation>
    </subcellularLocation>
</comment>
<comment type="similarity">
    <text evidence="3">Belongs to the complex I NDUFB3 subunit family.</text>
</comment>
<dbReference type="GO" id="GO:0005743">
    <property type="term" value="C:mitochondrial inner membrane"/>
    <property type="evidence" value="ECO:0007669"/>
    <property type="project" value="UniProtKB-SubCell"/>
</dbReference>
<dbReference type="PANTHER" id="PTHR15082">
    <property type="entry name" value="NADH-UBIQUINONE OXIDOREDUCTASE B12 SUBUNIT"/>
    <property type="match status" value="1"/>
</dbReference>
<evidence type="ECO:0000313" key="13">
    <source>
        <dbReference type="EMBL" id="KAF2666087.1"/>
    </source>
</evidence>
<dbReference type="InterPro" id="IPR012576">
    <property type="entry name" value="NDUFB3"/>
</dbReference>
<evidence type="ECO:0000256" key="5">
    <source>
        <dbReference type="ARBA" id="ARBA00022660"/>
    </source>
</evidence>
<dbReference type="OrthoDB" id="521512at2759"/>
<evidence type="ECO:0008006" key="15">
    <source>
        <dbReference type="Google" id="ProtNLM"/>
    </source>
</evidence>
<accession>A0A6A6U3S7</accession>
<evidence type="ECO:0000256" key="6">
    <source>
        <dbReference type="ARBA" id="ARBA00022692"/>
    </source>
</evidence>
<evidence type="ECO:0000256" key="4">
    <source>
        <dbReference type="ARBA" id="ARBA00022448"/>
    </source>
</evidence>
<evidence type="ECO:0000256" key="12">
    <source>
        <dbReference type="SAM" id="Phobius"/>
    </source>
</evidence>
<keyword evidence="11 12" id="KW-0472">Membrane</keyword>
<proteinExistence type="inferred from homology"/>
<keyword evidence="9 12" id="KW-1133">Transmembrane helix</keyword>
<dbReference type="Proteomes" id="UP000799302">
    <property type="component" value="Unassembled WGS sequence"/>
</dbReference>
<evidence type="ECO:0000313" key="14">
    <source>
        <dbReference type="Proteomes" id="UP000799302"/>
    </source>
</evidence>
<keyword evidence="10" id="KW-0496">Mitochondrion</keyword>
<evidence type="ECO:0000256" key="2">
    <source>
        <dbReference type="ARBA" id="ARBA00004298"/>
    </source>
</evidence>
<dbReference type="PANTHER" id="PTHR15082:SF2">
    <property type="entry name" value="NADH DEHYDROGENASE [UBIQUINONE] 1 BETA SUBCOMPLEX SUBUNIT 3"/>
    <property type="match status" value="1"/>
</dbReference>
<name>A0A6A6U3S7_9PEZI</name>